<dbReference type="PANTHER" id="PTHR34148">
    <property type="entry name" value="ADENOSYLCOBINAMIDE-GDP RIBAZOLETRANSFERASE"/>
    <property type="match status" value="1"/>
</dbReference>
<evidence type="ECO:0000256" key="3">
    <source>
        <dbReference type="ARBA" id="ARBA00004663"/>
    </source>
</evidence>
<feature type="transmembrane region" description="Helical" evidence="19">
    <location>
        <begin position="63"/>
        <end position="80"/>
    </location>
</feature>
<evidence type="ECO:0000256" key="9">
    <source>
        <dbReference type="ARBA" id="ARBA00022679"/>
    </source>
</evidence>
<dbReference type="InterPro" id="IPR003805">
    <property type="entry name" value="CobS"/>
</dbReference>
<evidence type="ECO:0000256" key="7">
    <source>
        <dbReference type="ARBA" id="ARBA00022475"/>
    </source>
</evidence>
<dbReference type="GO" id="GO:0051073">
    <property type="term" value="F:adenosylcobinamide-GDP ribazoletransferase activity"/>
    <property type="evidence" value="ECO:0007669"/>
    <property type="project" value="UniProtKB-UniRule"/>
</dbReference>
<evidence type="ECO:0000256" key="2">
    <source>
        <dbReference type="ARBA" id="ARBA00004651"/>
    </source>
</evidence>
<evidence type="ECO:0000256" key="12">
    <source>
        <dbReference type="ARBA" id="ARBA00022989"/>
    </source>
</evidence>
<keyword evidence="11 19" id="KW-0460">Magnesium</keyword>
<keyword evidence="12 19" id="KW-1133">Transmembrane helix</keyword>
<dbReference type="Proteomes" id="UP000034883">
    <property type="component" value="Chromosome"/>
</dbReference>
<evidence type="ECO:0000256" key="8">
    <source>
        <dbReference type="ARBA" id="ARBA00022573"/>
    </source>
</evidence>
<evidence type="ECO:0000256" key="19">
    <source>
        <dbReference type="HAMAP-Rule" id="MF_00719"/>
    </source>
</evidence>
<dbReference type="PANTHER" id="PTHR34148:SF1">
    <property type="entry name" value="ADENOSYLCOBINAMIDE-GDP RIBAZOLETRANSFERASE"/>
    <property type="match status" value="1"/>
</dbReference>
<dbReference type="GO" id="GO:0005886">
    <property type="term" value="C:plasma membrane"/>
    <property type="evidence" value="ECO:0007669"/>
    <property type="project" value="UniProtKB-SubCell"/>
</dbReference>
<evidence type="ECO:0000313" key="20">
    <source>
        <dbReference type="EMBL" id="AKF08802.1"/>
    </source>
</evidence>
<keyword evidence="8 19" id="KW-0169">Cobalamin biosynthesis</keyword>
<organism evidence="20 21">
    <name type="scientific">Sandaracinus amylolyticus</name>
    <dbReference type="NCBI Taxonomy" id="927083"/>
    <lineage>
        <taxon>Bacteria</taxon>
        <taxon>Pseudomonadati</taxon>
        <taxon>Myxococcota</taxon>
        <taxon>Polyangia</taxon>
        <taxon>Polyangiales</taxon>
        <taxon>Sandaracinaceae</taxon>
        <taxon>Sandaracinus</taxon>
    </lineage>
</organism>
<comment type="catalytic activity">
    <reaction evidence="18 19">
        <text>alpha-ribazole 5'-phosphate + adenosylcob(III)inamide-GDP = adenosylcob(III)alamin 5'-phosphate + GMP + H(+)</text>
        <dbReference type="Rhea" id="RHEA:23560"/>
        <dbReference type="ChEBI" id="CHEBI:15378"/>
        <dbReference type="ChEBI" id="CHEBI:57918"/>
        <dbReference type="ChEBI" id="CHEBI:58115"/>
        <dbReference type="ChEBI" id="CHEBI:60487"/>
        <dbReference type="ChEBI" id="CHEBI:60493"/>
        <dbReference type="EC" id="2.7.8.26"/>
    </reaction>
</comment>
<evidence type="ECO:0000256" key="1">
    <source>
        <dbReference type="ARBA" id="ARBA00001946"/>
    </source>
</evidence>
<keyword evidence="7 19" id="KW-1003">Cell membrane</keyword>
<keyword evidence="21" id="KW-1185">Reference proteome</keyword>
<gene>
    <name evidence="19" type="primary">cobS</name>
    <name evidence="20" type="ORF">DB32_005951</name>
</gene>
<feature type="transmembrane region" description="Helical" evidence="19">
    <location>
        <begin position="136"/>
        <end position="159"/>
    </location>
</feature>
<evidence type="ECO:0000256" key="13">
    <source>
        <dbReference type="ARBA" id="ARBA00023136"/>
    </source>
</evidence>
<evidence type="ECO:0000313" key="21">
    <source>
        <dbReference type="Proteomes" id="UP000034883"/>
    </source>
</evidence>
<dbReference type="AlphaFoldDB" id="A0A0F6W6W5"/>
<evidence type="ECO:0000256" key="11">
    <source>
        <dbReference type="ARBA" id="ARBA00022842"/>
    </source>
</evidence>
<dbReference type="HAMAP" id="MF_00719">
    <property type="entry name" value="CobS"/>
    <property type="match status" value="1"/>
</dbReference>
<dbReference type="EC" id="2.7.8.26" evidence="5 19"/>
<dbReference type="EMBL" id="CP011125">
    <property type="protein sequence ID" value="AKF08802.1"/>
    <property type="molecule type" value="Genomic_DNA"/>
</dbReference>
<protein>
    <recommendedName>
        <fullName evidence="6 19">Adenosylcobinamide-GDP ribazoletransferase</fullName>
        <ecNumber evidence="5 19">2.7.8.26</ecNumber>
    </recommendedName>
    <alternativeName>
        <fullName evidence="16 19">Cobalamin synthase</fullName>
    </alternativeName>
    <alternativeName>
        <fullName evidence="15 19">Cobalamin-5'-phosphate synthase</fullName>
    </alternativeName>
</protein>
<accession>A0A0F6W6W5</accession>
<dbReference type="KEGG" id="samy:DB32_005951"/>
<keyword evidence="10 19" id="KW-0812">Transmembrane</keyword>
<comment type="pathway">
    <text evidence="3 19">Cofactor biosynthesis; adenosylcobalamin biosynthesis; adenosylcobalamin from cob(II)yrinate a,c-diamide: step 7/7.</text>
</comment>
<comment type="similarity">
    <text evidence="4 19">Belongs to the CobS family.</text>
</comment>
<comment type="function">
    <text evidence="14 19">Joins adenosylcobinamide-GDP and alpha-ribazole to generate adenosylcobalamin (Ado-cobalamin). Also synthesizes adenosylcobalamin 5'-phosphate from adenosylcobinamide-GDP and alpha-ribazole 5'-phosphate.</text>
</comment>
<dbReference type="RefSeq" id="WP_053235906.1">
    <property type="nucleotide sequence ID" value="NZ_CP011125.1"/>
</dbReference>
<sequence length="254" mass="26436">MTVPWIRGARAAFVFLTRIPVGGFPYTKDDFRWAGAYFPLVGAVLGAIAGVVMLALLPAGAMAAAICCVALSMMLTGAFHEDGLADTADALGGAYDREKLFVILKDSRVGSFGAAALFVVLALRVALLARLEHEALLACVLSACIARTPPVWMMAALPYVTNDEHSKSRHLTRGGPRQAWVATFLTAIVIASAMACGLSAVRVAVVLVALAVAAAICTWRFIVRAGGITGDFLGATEQVGECVVLLALAMTAGA</sequence>
<evidence type="ECO:0000256" key="10">
    <source>
        <dbReference type="ARBA" id="ARBA00022692"/>
    </source>
</evidence>
<dbReference type="UniPathway" id="UPA00148">
    <property type="reaction ID" value="UER00238"/>
</dbReference>
<evidence type="ECO:0000256" key="5">
    <source>
        <dbReference type="ARBA" id="ARBA00013200"/>
    </source>
</evidence>
<evidence type="ECO:0000256" key="17">
    <source>
        <dbReference type="ARBA" id="ARBA00048623"/>
    </source>
</evidence>
<comment type="cofactor">
    <cofactor evidence="1 19">
        <name>Mg(2+)</name>
        <dbReference type="ChEBI" id="CHEBI:18420"/>
    </cofactor>
</comment>
<dbReference type="STRING" id="927083.DB32_005951"/>
<comment type="catalytic activity">
    <reaction evidence="17 19">
        <text>alpha-ribazole + adenosylcob(III)inamide-GDP = adenosylcob(III)alamin + GMP + H(+)</text>
        <dbReference type="Rhea" id="RHEA:16049"/>
        <dbReference type="ChEBI" id="CHEBI:10329"/>
        <dbReference type="ChEBI" id="CHEBI:15378"/>
        <dbReference type="ChEBI" id="CHEBI:18408"/>
        <dbReference type="ChEBI" id="CHEBI:58115"/>
        <dbReference type="ChEBI" id="CHEBI:60487"/>
        <dbReference type="EC" id="2.7.8.26"/>
    </reaction>
</comment>
<evidence type="ECO:0000256" key="4">
    <source>
        <dbReference type="ARBA" id="ARBA00010561"/>
    </source>
</evidence>
<evidence type="ECO:0000256" key="15">
    <source>
        <dbReference type="ARBA" id="ARBA00032605"/>
    </source>
</evidence>
<dbReference type="Pfam" id="PF02654">
    <property type="entry name" value="CobS"/>
    <property type="match status" value="1"/>
</dbReference>
<feature type="transmembrane region" description="Helical" evidence="19">
    <location>
        <begin position="203"/>
        <end position="222"/>
    </location>
</feature>
<feature type="transmembrane region" description="Helical" evidence="19">
    <location>
        <begin position="109"/>
        <end position="129"/>
    </location>
</feature>
<evidence type="ECO:0000256" key="18">
    <source>
        <dbReference type="ARBA" id="ARBA00049504"/>
    </source>
</evidence>
<keyword evidence="13 19" id="KW-0472">Membrane</keyword>
<evidence type="ECO:0000256" key="14">
    <source>
        <dbReference type="ARBA" id="ARBA00025228"/>
    </source>
</evidence>
<proteinExistence type="inferred from homology"/>
<keyword evidence="9 19" id="KW-0808">Transferase</keyword>
<feature type="transmembrane region" description="Helical" evidence="19">
    <location>
        <begin position="36"/>
        <end position="56"/>
    </location>
</feature>
<evidence type="ECO:0000256" key="16">
    <source>
        <dbReference type="ARBA" id="ARBA00032853"/>
    </source>
</evidence>
<name>A0A0F6W6W5_9BACT</name>
<feature type="transmembrane region" description="Helical" evidence="19">
    <location>
        <begin position="179"/>
        <end position="196"/>
    </location>
</feature>
<dbReference type="GO" id="GO:0008818">
    <property type="term" value="F:cobalamin 5'-phosphate synthase activity"/>
    <property type="evidence" value="ECO:0007669"/>
    <property type="project" value="UniProtKB-UniRule"/>
</dbReference>
<evidence type="ECO:0000256" key="6">
    <source>
        <dbReference type="ARBA" id="ARBA00015850"/>
    </source>
</evidence>
<dbReference type="GO" id="GO:0009236">
    <property type="term" value="P:cobalamin biosynthetic process"/>
    <property type="evidence" value="ECO:0007669"/>
    <property type="project" value="UniProtKB-UniRule"/>
</dbReference>
<reference evidence="20 21" key="1">
    <citation type="submission" date="2015-03" db="EMBL/GenBank/DDBJ databases">
        <title>Genome assembly of Sandaracinus amylolyticus DSM 53668.</title>
        <authorList>
            <person name="Sharma G."/>
            <person name="Subramanian S."/>
        </authorList>
    </citation>
    <scope>NUCLEOTIDE SEQUENCE [LARGE SCALE GENOMIC DNA]</scope>
    <source>
        <strain evidence="20 21">DSM 53668</strain>
    </source>
</reference>
<dbReference type="OrthoDB" id="9794223at2"/>
<comment type="subcellular location">
    <subcellularLocation>
        <location evidence="2 19">Cell membrane</location>
        <topology evidence="2 19">Multi-pass membrane protein</topology>
    </subcellularLocation>
</comment>